<reference evidence="1" key="1">
    <citation type="journal article" date="2021" name="Sci. Rep.">
        <title>Diploid genomic architecture of Nitzschia inconspicua, an elite biomass production diatom.</title>
        <authorList>
            <person name="Oliver A."/>
            <person name="Podell S."/>
            <person name="Pinowska A."/>
            <person name="Traller J.C."/>
            <person name="Smith S.R."/>
            <person name="McClure R."/>
            <person name="Beliaev A."/>
            <person name="Bohutskyi P."/>
            <person name="Hill E.A."/>
            <person name="Rabines A."/>
            <person name="Zheng H."/>
            <person name="Allen L.Z."/>
            <person name="Kuo A."/>
            <person name="Grigoriev I.V."/>
            <person name="Allen A.E."/>
            <person name="Hazlebeck D."/>
            <person name="Allen E.E."/>
        </authorList>
    </citation>
    <scope>NUCLEOTIDE SEQUENCE</scope>
    <source>
        <strain evidence="1">Hildebrandi</strain>
    </source>
</reference>
<accession>A0A9K3L203</accession>
<organism evidence="1 2">
    <name type="scientific">Nitzschia inconspicua</name>
    <dbReference type="NCBI Taxonomy" id="303405"/>
    <lineage>
        <taxon>Eukaryota</taxon>
        <taxon>Sar</taxon>
        <taxon>Stramenopiles</taxon>
        <taxon>Ochrophyta</taxon>
        <taxon>Bacillariophyta</taxon>
        <taxon>Bacillariophyceae</taxon>
        <taxon>Bacillariophycidae</taxon>
        <taxon>Bacillariales</taxon>
        <taxon>Bacillariaceae</taxon>
        <taxon>Nitzschia</taxon>
    </lineage>
</organism>
<sequence>MMESVGMNSDDSFEQLERELFGGGKVIFKSPLCNRIECINVSFVPRVEKEVKYYVWISVGGGGRNSVAVGTVQLNTLVFDDLEKTTTRAFKTLQNLGVFGTFDRQDDHVLAAQYEESFTKFCLLFKSIVDTISSASQDSHNEIFSLKSLFVDNDLHVDPASMTAVRRICDFLLDSTSGQVSDECCDSRAEQNKRSAEVTLQQITLTKDWNSDIFRRTHDTRVPFARIPFFRGLTTSLRLTGNCLLQPASRLSIISMPFQQAGCVSDFSSTFDSNFAKERTVWDSVVDVTSDREIDVIFNPRDDETYVLNFETGRNGIEYIRSLKLEATISFGDNSEQFQRCFQELVIKGILDSRVNNQVPFQTSFHISSLKGALHFLKENHGTKTPLHGFFASRDIPTDPFYLDCLRNLLLRNEAFIVEKGSARPANVVRVGS</sequence>
<keyword evidence="2" id="KW-1185">Reference proteome</keyword>
<dbReference type="EMBL" id="JAGRRH010000016">
    <property type="protein sequence ID" value="KAG7353739.1"/>
    <property type="molecule type" value="Genomic_DNA"/>
</dbReference>
<gene>
    <name evidence="1" type="ORF">IV203_003094</name>
</gene>
<protein>
    <submittedName>
        <fullName evidence="1">Uncharacterized protein</fullName>
    </submittedName>
</protein>
<reference evidence="1" key="2">
    <citation type="submission" date="2021-04" db="EMBL/GenBank/DDBJ databases">
        <authorList>
            <person name="Podell S."/>
        </authorList>
    </citation>
    <scope>NUCLEOTIDE SEQUENCE</scope>
    <source>
        <strain evidence="1">Hildebrandi</strain>
    </source>
</reference>
<evidence type="ECO:0000313" key="1">
    <source>
        <dbReference type="EMBL" id="KAG7353739.1"/>
    </source>
</evidence>
<dbReference type="AlphaFoldDB" id="A0A9K3L203"/>
<proteinExistence type="predicted"/>
<evidence type="ECO:0000313" key="2">
    <source>
        <dbReference type="Proteomes" id="UP000693970"/>
    </source>
</evidence>
<comment type="caution">
    <text evidence="1">The sequence shown here is derived from an EMBL/GenBank/DDBJ whole genome shotgun (WGS) entry which is preliminary data.</text>
</comment>
<dbReference type="Proteomes" id="UP000693970">
    <property type="component" value="Unassembled WGS sequence"/>
</dbReference>
<name>A0A9K3L203_9STRA</name>